<sequence length="83" mass="9488">MHGQFNGVQAHVPSAHPLAVYLHCSSLEEATKDLRENVHTEFRKVIVEVEKKAKDTEVDIIAPRRVRREMHRVNISSKMVESA</sequence>
<dbReference type="Proteomes" id="UP001159363">
    <property type="component" value="Chromosome 4"/>
</dbReference>
<gene>
    <name evidence="1" type="ORF">PR048_016090</name>
</gene>
<evidence type="ECO:0000313" key="1">
    <source>
        <dbReference type="EMBL" id="KAJ8884233.1"/>
    </source>
</evidence>
<reference evidence="1 2" key="1">
    <citation type="submission" date="2023-02" db="EMBL/GenBank/DDBJ databases">
        <title>LHISI_Scaffold_Assembly.</title>
        <authorList>
            <person name="Stuart O.P."/>
            <person name="Cleave R."/>
            <person name="Magrath M.J.L."/>
            <person name="Mikheyev A.S."/>
        </authorList>
    </citation>
    <scope>NUCLEOTIDE SEQUENCE [LARGE SCALE GENOMIC DNA]</scope>
    <source>
        <strain evidence="1">Daus_M_001</strain>
        <tissue evidence="1">Leg muscle</tissue>
    </source>
</reference>
<comment type="caution">
    <text evidence="1">The sequence shown here is derived from an EMBL/GenBank/DDBJ whole genome shotgun (WGS) entry which is preliminary data.</text>
</comment>
<evidence type="ECO:0000313" key="2">
    <source>
        <dbReference type="Proteomes" id="UP001159363"/>
    </source>
</evidence>
<keyword evidence="2" id="KW-1185">Reference proteome</keyword>
<organism evidence="1 2">
    <name type="scientific">Dryococelus australis</name>
    <dbReference type="NCBI Taxonomy" id="614101"/>
    <lineage>
        <taxon>Eukaryota</taxon>
        <taxon>Metazoa</taxon>
        <taxon>Ecdysozoa</taxon>
        <taxon>Arthropoda</taxon>
        <taxon>Hexapoda</taxon>
        <taxon>Insecta</taxon>
        <taxon>Pterygota</taxon>
        <taxon>Neoptera</taxon>
        <taxon>Polyneoptera</taxon>
        <taxon>Phasmatodea</taxon>
        <taxon>Verophasmatodea</taxon>
        <taxon>Anareolatae</taxon>
        <taxon>Phasmatidae</taxon>
        <taxon>Eurycanthinae</taxon>
        <taxon>Dryococelus</taxon>
    </lineage>
</organism>
<proteinExistence type="predicted"/>
<name>A0ABQ9HIS3_9NEOP</name>
<protein>
    <submittedName>
        <fullName evidence="1">Uncharacterized protein</fullName>
    </submittedName>
</protein>
<dbReference type="EMBL" id="JARBHB010000005">
    <property type="protein sequence ID" value="KAJ8884233.1"/>
    <property type="molecule type" value="Genomic_DNA"/>
</dbReference>
<accession>A0ABQ9HIS3</accession>